<gene>
    <name evidence="1" type="ORF">Sjap_002757</name>
</gene>
<protein>
    <submittedName>
        <fullName evidence="1">Uncharacterized protein</fullName>
    </submittedName>
</protein>
<comment type="caution">
    <text evidence="1">The sequence shown here is derived from an EMBL/GenBank/DDBJ whole genome shotgun (WGS) entry which is preliminary data.</text>
</comment>
<evidence type="ECO:0000313" key="2">
    <source>
        <dbReference type="Proteomes" id="UP001417504"/>
    </source>
</evidence>
<accession>A0AAP0KMF7</accession>
<name>A0AAP0KMF7_9MAGN</name>
<sequence>MLKEFVQGSKLEQEELIISGEVPLPPIAPQWEVHMEARNRKWEVGLNIFTMKSTSWSSGYGGT</sequence>
<dbReference type="EMBL" id="JBBNAE010000001">
    <property type="protein sequence ID" value="KAK9155277.1"/>
    <property type="molecule type" value="Genomic_DNA"/>
</dbReference>
<dbReference type="AlphaFoldDB" id="A0AAP0KMF7"/>
<dbReference type="Proteomes" id="UP001417504">
    <property type="component" value="Unassembled WGS sequence"/>
</dbReference>
<reference evidence="1 2" key="1">
    <citation type="submission" date="2024-01" db="EMBL/GenBank/DDBJ databases">
        <title>Genome assemblies of Stephania.</title>
        <authorList>
            <person name="Yang L."/>
        </authorList>
    </citation>
    <scope>NUCLEOTIDE SEQUENCE [LARGE SCALE GENOMIC DNA]</scope>
    <source>
        <strain evidence="1">QJT</strain>
        <tissue evidence="1">Leaf</tissue>
    </source>
</reference>
<evidence type="ECO:0000313" key="1">
    <source>
        <dbReference type="EMBL" id="KAK9155277.1"/>
    </source>
</evidence>
<keyword evidence="2" id="KW-1185">Reference proteome</keyword>
<proteinExistence type="predicted"/>
<organism evidence="1 2">
    <name type="scientific">Stephania japonica</name>
    <dbReference type="NCBI Taxonomy" id="461633"/>
    <lineage>
        <taxon>Eukaryota</taxon>
        <taxon>Viridiplantae</taxon>
        <taxon>Streptophyta</taxon>
        <taxon>Embryophyta</taxon>
        <taxon>Tracheophyta</taxon>
        <taxon>Spermatophyta</taxon>
        <taxon>Magnoliopsida</taxon>
        <taxon>Ranunculales</taxon>
        <taxon>Menispermaceae</taxon>
        <taxon>Menispermoideae</taxon>
        <taxon>Cissampelideae</taxon>
        <taxon>Stephania</taxon>
    </lineage>
</organism>